<comment type="caution">
    <text evidence="1">The sequence shown here is derived from an EMBL/GenBank/DDBJ whole genome shotgun (WGS) entry which is preliminary data.</text>
</comment>
<reference evidence="1 2" key="1">
    <citation type="submission" date="2016-03" db="EMBL/GenBank/DDBJ databases">
        <title>Comparative genomics of the ectomycorrhizal sister species Rhizopogon vinicolor and Rhizopogon vesiculosus (Basidiomycota: Boletales) reveals a divergence of the mating type B locus.</title>
        <authorList>
            <person name="Mujic A.B."/>
            <person name="Kuo A."/>
            <person name="Tritt A."/>
            <person name="Lipzen A."/>
            <person name="Chen C."/>
            <person name="Johnson J."/>
            <person name="Sharma A."/>
            <person name="Barry K."/>
            <person name="Grigoriev I.V."/>
            <person name="Spatafora J.W."/>
        </authorList>
    </citation>
    <scope>NUCLEOTIDE SEQUENCE [LARGE SCALE GENOMIC DNA]</scope>
    <source>
        <strain evidence="1 2">AM-OR11-056</strain>
    </source>
</reference>
<gene>
    <name evidence="1" type="ORF">AZE42_07013</name>
</gene>
<dbReference type="Proteomes" id="UP000183567">
    <property type="component" value="Unassembled WGS sequence"/>
</dbReference>
<dbReference type="AlphaFoldDB" id="A0A1J8RG55"/>
<evidence type="ECO:0000313" key="2">
    <source>
        <dbReference type="Proteomes" id="UP000183567"/>
    </source>
</evidence>
<name>A0A1J8RG55_9AGAM</name>
<dbReference type="EMBL" id="LVVM01000384">
    <property type="protein sequence ID" value="OJA20778.1"/>
    <property type="molecule type" value="Genomic_DNA"/>
</dbReference>
<protein>
    <submittedName>
        <fullName evidence="1">Uncharacterized protein</fullName>
    </submittedName>
</protein>
<accession>A0A1J8RG55</accession>
<evidence type="ECO:0000313" key="1">
    <source>
        <dbReference type="EMBL" id="OJA20778.1"/>
    </source>
</evidence>
<organism evidence="1 2">
    <name type="scientific">Rhizopogon vesiculosus</name>
    <dbReference type="NCBI Taxonomy" id="180088"/>
    <lineage>
        <taxon>Eukaryota</taxon>
        <taxon>Fungi</taxon>
        <taxon>Dikarya</taxon>
        <taxon>Basidiomycota</taxon>
        <taxon>Agaricomycotina</taxon>
        <taxon>Agaricomycetes</taxon>
        <taxon>Agaricomycetidae</taxon>
        <taxon>Boletales</taxon>
        <taxon>Suillineae</taxon>
        <taxon>Rhizopogonaceae</taxon>
        <taxon>Rhizopogon</taxon>
    </lineage>
</organism>
<proteinExistence type="predicted"/>
<sequence>MRPPSIPPCSYYPKAPSRLLAASHNAPTTQMCPPLVSSKRSAMHALLPPKDAFPPPPIIPLCSYHHDVLFLVFTASHYSGVVFCALAA</sequence>
<keyword evidence="2" id="KW-1185">Reference proteome</keyword>